<evidence type="ECO:0000313" key="2">
    <source>
        <dbReference type="EMBL" id="EHN03018.1"/>
    </source>
</evidence>
<reference evidence="2 3" key="1">
    <citation type="journal article" date="2012" name="FEMS Yeast Res.">
        <title>The genome sequence of the wine yeast VIN7 reveals an allotriploid hybrid genome with Saccharomyces cerevisiae and Saccharomyces kudriavzevii origins.</title>
        <authorList>
            <person name="Borneman A.R."/>
            <person name="Desany B.A."/>
            <person name="Riches D."/>
            <person name="Affourtit J.P."/>
            <person name="Forgan A.H."/>
            <person name="Pretorius I.S."/>
            <person name="Egholm M."/>
            <person name="Chambers P.J."/>
        </authorList>
    </citation>
    <scope>NUCLEOTIDE SEQUENCE [LARGE SCALE GENOMIC DNA]</scope>
    <source>
        <strain evidence="2 3">VIN7</strain>
    </source>
</reference>
<dbReference type="Pfam" id="PF01454">
    <property type="entry name" value="MAGE"/>
    <property type="match status" value="1"/>
</dbReference>
<dbReference type="InterPro" id="IPR041899">
    <property type="entry name" value="MAGE_WH2"/>
</dbReference>
<comment type="caution">
    <text evidence="2">The sequence shown here is derived from an EMBL/GenBank/DDBJ whole genome shotgun (WGS) entry which is preliminary data.</text>
</comment>
<dbReference type="GO" id="GO:0005634">
    <property type="term" value="C:nucleus"/>
    <property type="evidence" value="ECO:0007669"/>
    <property type="project" value="TreeGrafter"/>
</dbReference>
<name>H0GT34_SACCK</name>
<dbReference type="PANTHER" id="PTHR11736">
    <property type="entry name" value="MELANOMA-ASSOCIATED ANTIGEN MAGE ANTIGEN"/>
    <property type="match status" value="1"/>
</dbReference>
<proteinExistence type="predicted"/>
<accession>H0GT34</accession>
<dbReference type="AlphaFoldDB" id="H0GT34"/>
<dbReference type="PANTHER" id="PTHR11736:SF14">
    <property type="entry name" value="NSE3 HOMOLOG, SMC5-SMC6 COMPLEX COMPONENT"/>
    <property type="match status" value="1"/>
</dbReference>
<protein>
    <submittedName>
        <fullName evidence="2">Nse3p</fullName>
    </submittedName>
</protein>
<feature type="domain" description="MAGE" evidence="1">
    <location>
        <begin position="31"/>
        <end position="271"/>
    </location>
</feature>
<dbReference type="InterPro" id="IPR037445">
    <property type="entry name" value="MAGE"/>
</dbReference>
<dbReference type="PhylomeDB" id="H0GT34"/>
<dbReference type="EMBL" id="AGVY01000175">
    <property type="protein sequence ID" value="EHN03018.1"/>
    <property type="molecule type" value="Genomic_DNA"/>
</dbReference>
<evidence type="ECO:0000313" key="3">
    <source>
        <dbReference type="Proteomes" id="UP000009009"/>
    </source>
</evidence>
<dbReference type="HOGENOM" id="CLU_081930_0_0_1"/>
<dbReference type="Gene3D" id="1.10.10.1210">
    <property type="entry name" value="MAGE homology domain, winged helix WH2 motif"/>
    <property type="match status" value="1"/>
</dbReference>
<evidence type="ECO:0000259" key="1">
    <source>
        <dbReference type="SMART" id="SM01373"/>
    </source>
</evidence>
<gene>
    <name evidence="2" type="ORF">VIN7_6374</name>
</gene>
<dbReference type="GO" id="GO:0006281">
    <property type="term" value="P:DNA repair"/>
    <property type="evidence" value="ECO:0007669"/>
    <property type="project" value="TreeGrafter"/>
</dbReference>
<dbReference type="Proteomes" id="UP000009009">
    <property type="component" value="Unassembled WGS sequence"/>
</dbReference>
<sequence>MSSTDNDTDTDSTGDLAVLRIIRENPVARKAVRYVLSRAESQNSIITRNKLLSVIHDTAQEENAAKLSFGVMFMDINAILDNVYGFQLIGLPSKNNISTGGNSSNNNTNKSIDEPLGHRAQRFILLNNAPYLKNLDDFKLLQSVRTYDQLIVNGEYVGDDIGLESTNTLESKLSTDQDLVYKGVLSVVLCVIFFSKNNILHQELIKYLETFGIPSDGSKIPILNTPIEDLIKTLEKREYIAKLEEKSDTDGEVISYRIGRRTQAEFGLKSLEVLVQEIMGLEEGSE</sequence>
<dbReference type="OrthoDB" id="205198at2759"/>
<organism evidence="2 3">
    <name type="scientific">Saccharomyces cerevisiae x Saccharomyces kudriavzevii (strain VIN7)</name>
    <name type="common">Yeast</name>
    <dbReference type="NCBI Taxonomy" id="1095631"/>
    <lineage>
        <taxon>Eukaryota</taxon>
        <taxon>Fungi</taxon>
        <taxon>Dikarya</taxon>
        <taxon>Ascomycota</taxon>
        <taxon>Saccharomycotina</taxon>
        <taxon>Saccharomycetes</taxon>
        <taxon>Saccharomycetales</taxon>
        <taxon>Saccharomycetaceae</taxon>
        <taxon>Saccharomyces</taxon>
    </lineage>
</organism>
<dbReference type="InterPro" id="IPR002190">
    <property type="entry name" value="MHD_dom"/>
</dbReference>
<keyword evidence="3" id="KW-1185">Reference proteome</keyword>
<dbReference type="SMART" id="SM01373">
    <property type="entry name" value="MAGE"/>
    <property type="match status" value="1"/>
</dbReference>